<evidence type="ECO:0000256" key="7">
    <source>
        <dbReference type="ARBA" id="ARBA00023239"/>
    </source>
</evidence>
<dbReference type="EC" id="4.1.1.48" evidence="8"/>
<dbReference type="PROSITE" id="PS00614">
    <property type="entry name" value="IGPS"/>
    <property type="match status" value="1"/>
</dbReference>
<comment type="pathway">
    <text evidence="2 8">Amino-acid biosynthesis; L-tryptophan biosynthesis; L-tryptophan from chorismate: step 4/5.</text>
</comment>
<dbReference type="CDD" id="cd00331">
    <property type="entry name" value="IGPS"/>
    <property type="match status" value="1"/>
</dbReference>
<name>A0ABP8YEY8_9MICO</name>
<evidence type="ECO:0000313" key="11">
    <source>
        <dbReference type="Proteomes" id="UP001500956"/>
    </source>
</evidence>
<keyword evidence="4 8" id="KW-0210">Decarboxylase</keyword>
<dbReference type="SUPFAM" id="SSF51366">
    <property type="entry name" value="Ribulose-phoshate binding barrel"/>
    <property type="match status" value="1"/>
</dbReference>
<sequence>MVRPVGGTRVLPRPGRLVPRAVVNLTATPAYHGRTTSGGGESMTVLEDIVAGVREDLAARQARTSLDELKERAARVPGALECASVLHSEDRVAVVAEVKRSSPSKGSLAPITDPAALAAEYAAGGAGVISVLTEQRRFGGSLDDLDAVRARVDVPVLRKDFVVTPYQVWEARAHGADVVLLIVAALEQTVLTSLVERVHSLGMTALVEVHTAEEVSRALDAGARVIGVNARDLKTLEVRRETFARLAPLIPDDVARVAESGVRGPHDVMEYARAGAHAVLVGEALVTDGQPRRSVADLVAAGQHPSLWSVRPAVQP</sequence>
<keyword evidence="7 8" id="KW-0456">Lyase</keyword>
<dbReference type="InterPro" id="IPR001468">
    <property type="entry name" value="Indole-3-GlycerolPSynthase_CS"/>
</dbReference>
<comment type="similarity">
    <text evidence="8">Belongs to the TrpC family.</text>
</comment>
<reference evidence="11" key="1">
    <citation type="journal article" date="2019" name="Int. J. Syst. Evol. Microbiol.">
        <title>The Global Catalogue of Microorganisms (GCM) 10K type strain sequencing project: providing services to taxonomists for standard genome sequencing and annotation.</title>
        <authorList>
            <consortium name="The Broad Institute Genomics Platform"/>
            <consortium name="The Broad Institute Genome Sequencing Center for Infectious Disease"/>
            <person name="Wu L."/>
            <person name="Ma J."/>
        </authorList>
    </citation>
    <scope>NUCLEOTIDE SEQUENCE [LARGE SCALE GENOMIC DNA]</scope>
    <source>
        <strain evidence="11">JCM 18063</strain>
    </source>
</reference>
<accession>A0ABP8YEY8</accession>
<dbReference type="InterPro" id="IPR045186">
    <property type="entry name" value="Indole-3-glycerol_P_synth"/>
</dbReference>
<dbReference type="PANTHER" id="PTHR22854">
    <property type="entry name" value="TRYPTOPHAN BIOSYNTHESIS PROTEIN"/>
    <property type="match status" value="1"/>
</dbReference>
<evidence type="ECO:0000313" key="10">
    <source>
        <dbReference type="EMBL" id="GAA4726340.1"/>
    </source>
</evidence>
<evidence type="ECO:0000259" key="9">
    <source>
        <dbReference type="Pfam" id="PF00218"/>
    </source>
</evidence>
<dbReference type="Pfam" id="PF00218">
    <property type="entry name" value="IGPS"/>
    <property type="match status" value="1"/>
</dbReference>
<feature type="domain" description="Indole-3-glycerol phosphate synthase" evidence="9">
    <location>
        <begin position="46"/>
        <end position="297"/>
    </location>
</feature>
<evidence type="ECO:0000256" key="8">
    <source>
        <dbReference type="HAMAP-Rule" id="MF_00134"/>
    </source>
</evidence>
<evidence type="ECO:0000256" key="4">
    <source>
        <dbReference type="ARBA" id="ARBA00022793"/>
    </source>
</evidence>
<proteinExistence type="inferred from homology"/>
<protein>
    <recommendedName>
        <fullName evidence="8">Indole-3-glycerol phosphate synthase</fullName>
        <shortName evidence="8">IGPS</shortName>
        <ecNumber evidence="8">4.1.1.48</ecNumber>
    </recommendedName>
</protein>
<keyword evidence="3 8" id="KW-0028">Amino-acid biosynthesis</keyword>
<keyword evidence="6 8" id="KW-0057">Aromatic amino acid biosynthesis</keyword>
<dbReference type="PANTHER" id="PTHR22854:SF2">
    <property type="entry name" value="INDOLE-3-GLYCEROL-PHOSPHATE SYNTHASE"/>
    <property type="match status" value="1"/>
</dbReference>
<evidence type="ECO:0000256" key="6">
    <source>
        <dbReference type="ARBA" id="ARBA00023141"/>
    </source>
</evidence>
<dbReference type="InterPro" id="IPR013798">
    <property type="entry name" value="Indole-3-glycerol_P_synth_dom"/>
</dbReference>
<dbReference type="InterPro" id="IPR013785">
    <property type="entry name" value="Aldolase_TIM"/>
</dbReference>
<dbReference type="InterPro" id="IPR011060">
    <property type="entry name" value="RibuloseP-bd_barrel"/>
</dbReference>
<dbReference type="NCBIfam" id="NF001369">
    <property type="entry name" value="PRK00278.1-1"/>
    <property type="match status" value="1"/>
</dbReference>
<comment type="catalytic activity">
    <reaction evidence="1 8">
        <text>1-(2-carboxyphenylamino)-1-deoxy-D-ribulose 5-phosphate + H(+) = (1S,2R)-1-C-(indol-3-yl)glycerol 3-phosphate + CO2 + H2O</text>
        <dbReference type="Rhea" id="RHEA:23476"/>
        <dbReference type="ChEBI" id="CHEBI:15377"/>
        <dbReference type="ChEBI" id="CHEBI:15378"/>
        <dbReference type="ChEBI" id="CHEBI:16526"/>
        <dbReference type="ChEBI" id="CHEBI:58613"/>
        <dbReference type="ChEBI" id="CHEBI:58866"/>
        <dbReference type="EC" id="4.1.1.48"/>
    </reaction>
</comment>
<keyword evidence="11" id="KW-1185">Reference proteome</keyword>
<evidence type="ECO:0000256" key="5">
    <source>
        <dbReference type="ARBA" id="ARBA00022822"/>
    </source>
</evidence>
<dbReference type="EMBL" id="BAABID010000008">
    <property type="protein sequence ID" value="GAA4726340.1"/>
    <property type="molecule type" value="Genomic_DNA"/>
</dbReference>
<evidence type="ECO:0000256" key="1">
    <source>
        <dbReference type="ARBA" id="ARBA00001633"/>
    </source>
</evidence>
<organism evidence="10 11">
    <name type="scientific">Isoptericola chiayiensis</name>
    <dbReference type="NCBI Taxonomy" id="579446"/>
    <lineage>
        <taxon>Bacteria</taxon>
        <taxon>Bacillati</taxon>
        <taxon>Actinomycetota</taxon>
        <taxon>Actinomycetes</taxon>
        <taxon>Micrococcales</taxon>
        <taxon>Promicromonosporaceae</taxon>
        <taxon>Isoptericola</taxon>
    </lineage>
</organism>
<evidence type="ECO:0000256" key="3">
    <source>
        <dbReference type="ARBA" id="ARBA00022605"/>
    </source>
</evidence>
<dbReference type="HAMAP" id="MF_00134_A">
    <property type="entry name" value="IGPS_A"/>
    <property type="match status" value="1"/>
</dbReference>
<comment type="caution">
    <text evidence="10">The sequence shown here is derived from an EMBL/GenBank/DDBJ whole genome shotgun (WGS) entry which is preliminary data.</text>
</comment>
<dbReference type="Gene3D" id="3.20.20.70">
    <property type="entry name" value="Aldolase class I"/>
    <property type="match status" value="1"/>
</dbReference>
<keyword evidence="5 8" id="KW-0822">Tryptophan biosynthesis</keyword>
<evidence type="ECO:0000256" key="2">
    <source>
        <dbReference type="ARBA" id="ARBA00004696"/>
    </source>
</evidence>
<dbReference type="Proteomes" id="UP001500956">
    <property type="component" value="Unassembled WGS sequence"/>
</dbReference>
<gene>
    <name evidence="8 10" type="primary">trpC</name>
    <name evidence="10" type="ORF">GCM10023216_16110</name>
</gene>
<dbReference type="HAMAP" id="MF_00134_B">
    <property type="entry name" value="IGPS_B"/>
    <property type="match status" value="1"/>
</dbReference>
<dbReference type="NCBIfam" id="NF001377">
    <property type="entry name" value="PRK00278.2-4"/>
    <property type="match status" value="1"/>
</dbReference>